<organism evidence="1 2">
    <name type="scientific">Sparus aurata</name>
    <name type="common">Gilthead sea bream</name>
    <dbReference type="NCBI Taxonomy" id="8175"/>
    <lineage>
        <taxon>Eukaryota</taxon>
        <taxon>Metazoa</taxon>
        <taxon>Chordata</taxon>
        <taxon>Craniata</taxon>
        <taxon>Vertebrata</taxon>
        <taxon>Euteleostomi</taxon>
        <taxon>Actinopterygii</taxon>
        <taxon>Neopterygii</taxon>
        <taxon>Teleostei</taxon>
        <taxon>Neoteleostei</taxon>
        <taxon>Acanthomorphata</taxon>
        <taxon>Eupercaria</taxon>
        <taxon>Spariformes</taxon>
        <taxon>Sparidae</taxon>
        <taxon>Sparus</taxon>
    </lineage>
</organism>
<reference evidence="1" key="3">
    <citation type="submission" date="2025-09" db="UniProtKB">
        <authorList>
            <consortium name="Ensembl"/>
        </authorList>
    </citation>
    <scope>IDENTIFICATION</scope>
</reference>
<evidence type="ECO:0008006" key="3">
    <source>
        <dbReference type="Google" id="ProtNLM"/>
    </source>
</evidence>
<dbReference type="PANTHER" id="PTHR31635">
    <property type="entry name" value="REVERSE TRANSCRIPTASE DOMAIN-CONTAINING PROTEIN-RELATED"/>
    <property type="match status" value="1"/>
</dbReference>
<dbReference type="InParanoid" id="A0A671UJT3"/>
<dbReference type="PANTHER" id="PTHR31635:SF196">
    <property type="entry name" value="REVERSE TRANSCRIPTASE DOMAIN-CONTAINING PROTEIN-RELATED"/>
    <property type="match status" value="1"/>
</dbReference>
<accession>A0A671UJT3</accession>
<protein>
    <recommendedName>
        <fullName evidence="3">Reverse transcriptase domain-containing protein</fullName>
    </recommendedName>
</protein>
<dbReference type="GeneTree" id="ENSGT00940000165023"/>
<dbReference type="Proteomes" id="UP000472265">
    <property type="component" value="Chromosome 11"/>
</dbReference>
<proteinExistence type="predicted"/>
<reference evidence="1" key="1">
    <citation type="submission" date="2021-04" db="EMBL/GenBank/DDBJ databases">
        <authorList>
            <consortium name="Wellcome Sanger Institute Data Sharing"/>
        </authorList>
    </citation>
    <scope>NUCLEOTIDE SEQUENCE [LARGE SCALE GENOMIC DNA]</scope>
</reference>
<evidence type="ECO:0000313" key="2">
    <source>
        <dbReference type="Proteomes" id="UP000472265"/>
    </source>
</evidence>
<sequence length="114" mass="12914">LEQPITLSEINQAINSFAKNKSPGPDGYNAEFYQEWSGDLSPLLLQMYQASYENVSFSPLFNHSHITLIHKKGKDPLLCKNYRPTSLANLDNKILAKVLAAILFKVIRNHVQRS</sequence>
<dbReference type="AlphaFoldDB" id="A0A671UJT3"/>
<keyword evidence="2" id="KW-1185">Reference proteome</keyword>
<dbReference type="OMA" id="ATWNSAN"/>
<name>A0A671UJT3_SPAAU</name>
<dbReference type="Ensembl" id="ENSSAUT00010013744.1">
    <property type="protein sequence ID" value="ENSSAUP00010012934.1"/>
    <property type="gene ID" value="ENSSAUG00010006152.1"/>
</dbReference>
<reference evidence="1" key="2">
    <citation type="submission" date="2025-08" db="UniProtKB">
        <authorList>
            <consortium name="Ensembl"/>
        </authorList>
    </citation>
    <scope>IDENTIFICATION</scope>
</reference>
<evidence type="ECO:0000313" key="1">
    <source>
        <dbReference type="Ensembl" id="ENSSAUP00010012934.1"/>
    </source>
</evidence>